<keyword evidence="4" id="KW-1185">Reference proteome</keyword>
<dbReference type="Proteomes" id="UP001499993">
    <property type="component" value="Unassembled WGS sequence"/>
</dbReference>
<protein>
    <recommendedName>
        <fullName evidence="2">VTT domain-containing protein</fullName>
    </recommendedName>
</protein>
<organism evidence="3 4">
    <name type="scientific">Streptomonospora halophila</name>
    <dbReference type="NCBI Taxonomy" id="427369"/>
    <lineage>
        <taxon>Bacteria</taxon>
        <taxon>Bacillati</taxon>
        <taxon>Actinomycetota</taxon>
        <taxon>Actinomycetes</taxon>
        <taxon>Streptosporangiales</taxon>
        <taxon>Nocardiopsidaceae</taxon>
        <taxon>Streptomonospora</taxon>
    </lineage>
</organism>
<evidence type="ECO:0000256" key="1">
    <source>
        <dbReference type="SAM" id="Phobius"/>
    </source>
</evidence>
<dbReference type="RefSeq" id="WP_345556607.1">
    <property type="nucleotide sequence ID" value="NZ_BAABIK010000011.1"/>
</dbReference>
<name>A0ABP9GFZ3_9ACTN</name>
<keyword evidence="1" id="KW-0472">Membrane</keyword>
<dbReference type="Pfam" id="PF09335">
    <property type="entry name" value="VTT_dom"/>
    <property type="match status" value="1"/>
</dbReference>
<dbReference type="EMBL" id="BAABIK010000011">
    <property type="protein sequence ID" value="GAA4940844.1"/>
    <property type="molecule type" value="Genomic_DNA"/>
</dbReference>
<accession>A0ABP9GFZ3</accession>
<keyword evidence="1" id="KW-1133">Transmembrane helix</keyword>
<evidence type="ECO:0000259" key="2">
    <source>
        <dbReference type="Pfam" id="PF09335"/>
    </source>
</evidence>
<dbReference type="InterPro" id="IPR032816">
    <property type="entry name" value="VTT_dom"/>
</dbReference>
<comment type="caution">
    <text evidence="3">The sequence shown here is derived from an EMBL/GenBank/DDBJ whole genome shotgun (WGS) entry which is preliminary data.</text>
</comment>
<proteinExistence type="predicted"/>
<gene>
    <name evidence="3" type="ORF">GCM10023224_23280</name>
</gene>
<sequence>MTEPAAQIALAFLVGAASALFPVINVELYLVGVGALGGGVPAAMAVAAGVGQTAGKIAYYYIGRGALNVPWLKRRARTPQRWTARVERWRAKAEGRPWWTVGLVAVSSFASIPPFMVVAVLAGTLRMPLVWFVLVTFVTRTARFAILVYAPGLAMWAL</sequence>
<feature type="transmembrane region" description="Helical" evidence="1">
    <location>
        <begin position="29"/>
        <end position="50"/>
    </location>
</feature>
<feature type="domain" description="VTT" evidence="2">
    <location>
        <begin position="26"/>
        <end position="150"/>
    </location>
</feature>
<feature type="transmembrane region" description="Helical" evidence="1">
    <location>
        <begin position="129"/>
        <end position="150"/>
    </location>
</feature>
<reference evidence="4" key="1">
    <citation type="journal article" date="2019" name="Int. J. Syst. Evol. Microbiol.">
        <title>The Global Catalogue of Microorganisms (GCM) 10K type strain sequencing project: providing services to taxonomists for standard genome sequencing and annotation.</title>
        <authorList>
            <consortium name="The Broad Institute Genomics Platform"/>
            <consortium name="The Broad Institute Genome Sequencing Center for Infectious Disease"/>
            <person name="Wu L."/>
            <person name="Ma J."/>
        </authorList>
    </citation>
    <scope>NUCLEOTIDE SEQUENCE [LARGE SCALE GENOMIC DNA]</scope>
    <source>
        <strain evidence="4">JCM 18123</strain>
    </source>
</reference>
<evidence type="ECO:0000313" key="4">
    <source>
        <dbReference type="Proteomes" id="UP001499993"/>
    </source>
</evidence>
<keyword evidence="1" id="KW-0812">Transmembrane</keyword>
<evidence type="ECO:0000313" key="3">
    <source>
        <dbReference type="EMBL" id="GAA4940844.1"/>
    </source>
</evidence>
<feature type="transmembrane region" description="Helical" evidence="1">
    <location>
        <begin position="98"/>
        <end position="123"/>
    </location>
</feature>